<feature type="region of interest" description="Disordered" evidence="1">
    <location>
        <begin position="1"/>
        <end position="37"/>
    </location>
</feature>
<protein>
    <recommendedName>
        <fullName evidence="4">CCHC-type domain-containing protein</fullName>
    </recommendedName>
</protein>
<name>A0A0C2Y2V7_HEBCY</name>
<dbReference type="OrthoDB" id="2678560at2759"/>
<reference evidence="3" key="2">
    <citation type="submission" date="2015-01" db="EMBL/GenBank/DDBJ databases">
        <title>Evolutionary Origins and Diversification of the Mycorrhizal Mutualists.</title>
        <authorList>
            <consortium name="DOE Joint Genome Institute"/>
            <consortium name="Mycorrhizal Genomics Consortium"/>
            <person name="Kohler A."/>
            <person name="Kuo A."/>
            <person name="Nagy L.G."/>
            <person name="Floudas D."/>
            <person name="Copeland A."/>
            <person name="Barry K.W."/>
            <person name="Cichocki N."/>
            <person name="Veneault-Fourrey C."/>
            <person name="LaButti K."/>
            <person name="Lindquist E.A."/>
            <person name="Lipzen A."/>
            <person name="Lundell T."/>
            <person name="Morin E."/>
            <person name="Murat C."/>
            <person name="Riley R."/>
            <person name="Ohm R."/>
            <person name="Sun H."/>
            <person name="Tunlid A."/>
            <person name="Henrissat B."/>
            <person name="Grigoriev I.V."/>
            <person name="Hibbett D.S."/>
            <person name="Martin F."/>
        </authorList>
    </citation>
    <scope>NUCLEOTIDE SEQUENCE [LARGE SCALE GENOMIC DNA]</scope>
    <source>
        <strain evidence="3">h7</strain>
    </source>
</reference>
<feature type="non-terminal residue" evidence="2">
    <location>
        <position position="55"/>
    </location>
</feature>
<dbReference type="AlphaFoldDB" id="A0A0C2Y2V7"/>
<evidence type="ECO:0000256" key="1">
    <source>
        <dbReference type="SAM" id="MobiDB-lite"/>
    </source>
</evidence>
<sequence>PDTDAGRQAHQAQQADWAKTYGLGTRVSESTPYPLRPGTAPVNSGECFTCGYTGH</sequence>
<dbReference type="Proteomes" id="UP000053424">
    <property type="component" value="Unassembled WGS sequence"/>
</dbReference>
<evidence type="ECO:0000313" key="3">
    <source>
        <dbReference type="Proteomes" id="UP000053424"/>
    </source>
</evidence>
<proteinExistence type="predicted"/>
<organism evidence="2 3">
    <name type="scientific">Hebeloma cylindrosporum</name>
    <dbReference type="NCBI Taxonomy" id="76867"/>
    <lineage>
        <taxon>Eukaryota</taxon>
        <taxon>Fungi</taxon>
        <taxon>Dikarya</taxon>
        <taxon>Basidiomycota</taxon>
        <taxon>Agaricomycotina</taxon>
        <taxon>Agaricomycetes</taxon>
        <taxon>Agaricomycetidae</taxon>
        <taxon>Agaricales</taxon>
        <taxon>Agaricineae</taxon>
        <taxon>Hymenogastraceae</taxon>
        <taxon>Hebeloma</taxon>
    </lineage>
</organism>
<gene>
    <name evidence="2" type="ORF">M413DRAFT_33945</name>
</gene>
<dbReference type="EMBL" id="KN831821">
    <property type="protein sequence ID" value="KIM35432.1"/>
    <property type="molecule type" value="Genomic_DNA"/>
</dbReference>
<evidence type="ECO:0000313" key="2">
    <source>
        <dbReference type="EMBL" id="KIM35432.1"/>
    </source>
</evidence>
<reference evidence="2 3" key="1">
    <citation type="submission" date="2014-04" db="EMBL/GenBank/DDBJ databases">
        <authorList>
            <consortium name="DOE Joint Genome Institute"/>
            <person name="Kuo A."/>
            <person name="Gay G."/>
            <person name="Dore J."/>
            <person name="Kohler A."/>
            <person name="Nagy L.G."/>
            <person name="Floudas D."/>
            <person name="Copeland A."/>
            <person name="Barry K.W."/>
            <person name="Cichocki N."/>
            <person name="Veneault-Fourrey C."/>
            <person name="LaButti K."/>
            <person name="Lindquist E.A."/>
            <person name="Lipzen A."/>
            <person name="Lundell T."/>
            <person name="Morin E."/>
            <person name="Murat C."/>
            <person name="Sun H."/>
            <person name="Tunlid A."/>
            <person name="Henrissat B."/>
            <person name="Grigoriev I.V."/>
            <person name="Hibbett D.S."/>
            <person name="Martin F."/>
            <person name="Nordberg H.P."/>
            <person name="Cantor M.N."/>
            <person name="Hua S.X."/>
        </authorList>
    </citation>
    <scope>NUCLEOTIDE SEQUENCE [LARGE SCALE GENOMIC DNA]</scope>
    <source>
        <strain evidence="3">h7</strain>
    </source>
</reference>
<accession>A0A0C2Y2V7</accession>
<feature type="non-terminal residue" evidence="2">
    <location>
        <position position="1"/>
    </location>
</feature>
<evidence type="ECO:0008006" key="4">
    <source>
        <dbReference type="Google" id="ProtNLM"/>
    </source>
</evidence>
<keyword evidence="3" id="KW-1185">Reference proteome</keyword>
<dbReference type="HOGENOM" id="CLU_208800_0_0_1"/>